<keyword evidence="3" id="KW-1185">Reference proteome</keyword>
<protein>
    <recommendedName>
        <fullName evidence="4">ARS binding protein Abp2</fullName>
    </recommendedName>
</protein>
<evidence type="ECO:0008006" key="4">
    <source>
        <dbReference type="Google" id="ProtNLM"/>
    </source>
</evidence>
<feature type="compositionally biased region" description="Polar residues" evidence="1">
    <location>
        <begin position="303"/>
        <end position="317"/>
    </location>
</feature>
<organism evidence="2 3">
    <name type="scientific">Monascus purpureus</name>
    <name type="common">Red mold</name>
    <name type="synonym">Monascus anka</name>
    <dbReference type="NCBI Taxonomy" id="5098"/>
    <lineage>
        <taxon>Eukaryota</taxon>
        <taxon>Fungi</taxon>
        <taxon>Dikarya</taxon>
        <taxon>Ascomycota</taxon>
        <taxon>Pezizomycotina</taxon>
        <taxon>Eurotiomycetes</taxon>
        <taxon>Eurotiomycetidae</taxon>
        <taxon>Eurotiales</taxon>
        <taxon>Aspergillaceae</taxon>
        <taxon>Monascus</taxon>
    </lineage>
</organism>
<feature type="compositionally biased region" description="Polar residues" evidence="1">
    <location>
        <begin position="360"/>
        <end position="369"/>
    </location>
</feature>
<dbReference type="EMBL" id="VIFY01000032">
    <property type="protein sequence ID" value="TQB74377.1"/>
    <property type="molecule type" value="Genomic_DNA"/>
</dbReference>
<comment type="caution">
    <text evidence="2">The sequence shown here is derived from an EMBL/GenBank/DDBJ whole genome shotgun (WGS) entry which is preliminary data.</text>
</comment>
<accession>A0A507QX83</accession>
<feature type="compositionally biased region" description="Acidic residues" evidence="1">
    <location>
        <begin position="193"/>
        <end position="202"/>
    </location>
</feature>
<feature type="region of interest" description="Disordered" evidence="1">
    <location>
        <begin position="275"/>
        <end position="394"/>
    </location>
</feature>
<evidence type="ECO:0000313" key="3">
    <source>
        <dbReference type="Proteomes" id="UP000319663"/>
    </source>
</evidence>
<proteinExistence type="predicted"/>
<dbReference type="Proteomes" id="UP000319663">
    <property type="component" value="Unassembled WGS sequence"/>
</dbReference>
<evidence type="ECO:0000313" key="2">
    <source>
        <dbReference type="EMBL" id="TQB74377.1"/>
    </source>
</evidence>
<feature type="compositionally biased region" description="Polar residues" evidence="1">
    <location>
        <begin position="377"/>
        <end position="387"/>
    </location>
</feature>
<evidence type="ECO:0000256" key="1">
    <source>
        <dbReference type="SAM" id="MobiDB-lite"/>
    </source>
</evidence>
<reference evidence="2 3" key="1">
    <citation type="submission" date="2019-06" db="EMBL/GenBank/DDBJ databases">
        <title>Wine fermentation using esterase from Monascus purpureus.</title>
        <authorList>
            <person name="Geng C."/>
            <person name="Zhang Y."/>
        </authorList>
    </citation>
    <scope>NUCLEOTIDE SEQUENCE [LARGE SCALE GENOMIC DNA]</scope>
    <source>
        <strain evidence="2">HQ1</strain>
    </source>
</reference>
<dbReference type="GO" id="GO:0003688">
    <property type="term" value="F:DNA replication origin binding"/>
    <property type="evidence" value="ECO:0007669"/>
    <property type="project" value="TreeGrafter"/>
</dbReference>
<dbReference type="Pfam" id="PF09441">
    <property type="entry name" value="Abp2"/>
    <property type="match status" value="1"/>
</dbReference>
<dbReference type="PANTHER" id="PTHR42048">
    <property type="entry name" value="ARS-BINDING PROTEIN 2"/>
    <property type="match status" value="1"/>
</dbReference>
<feature type="compositionally biased region" description="Polar residues" evidence="1">
    <location>
        <begin position="332"/>
        <end position="342"/>
    </location>
</feature>
<name>A0A507QX83_MONPU</name>
<dbReference type="InterPro" id="IPR018562">
    <property type="entry name" value="ARS-binding_2"/>
</dbReference>
<dbReference type="PANTHER" id="PTHR42048:SF1">
    <property type="entry name" value="ARS-BINDING PROTEIN 2"/>
    <property type="match status" value="1"/>
</dbReference>
<dbReference type="AlphaFoldDB" id="A0A507QX83"/>
<dbReference type="STRING" id="5098.A0A507QX83"/>
<gene>
    <name evidence="2" type="ORF">MPDQ_004870</name>
</gene>
<sequence>MSPPLCNPLRSKQARDAVEPAVSRSLPSRALTDETIDDAFVSFIFYCNPNVPLSIDTSELRKTFRSPPRSDGKSFSIFTLWELIQKLDKKEIKTWIQLAIELGVEPPSLEKKQSTQKLQQYTVRLKRWMRAMHIDAFFEYCLGHAHPYYTQLPPPGSLVTDNRDGVPPEEDLALRALVPQWRPKRGRKRAEDKDLEESLEDQTSEKRPRIDTSAAMLQPVSFPGSSTAFPASAIPFSPYPDDVEASDPWIAVTTTFVPNAVADTSAAEQARGFRWRSLERDGSPVPYAQSAAAPRGYHPANDFFSNEPRSATVPSSADKSRMKRRHGPAVSSAWSGGQSSTGKVRGRPPNRTPAAGTPFSLFSVSSDRPQQPLEDASTLSRETSTPGNIDDSKECHFQKPIQKPSSRLEKLHLQVPQRVGAPVRLATPPALQVNGLDNTLSQASGDPGNSTVPLSNLANIATSVDIISHPNSSNRATNSVTPDDVINIFSAELIRGRTVGRSLSLRSDEAMALAASVINGLTASYSRVPVISPVVMSAIHLGYGESFGFPGAVPSSTTVKVRPDGIYTIYHEYKLDSGIPIKTIYSGLRIGPPSVDRSSNADSIDNADDIDALSEAEFEAGFTENPASEGIWKQRYLRLRGQMQKRERALSQYKRKILESVMEDI</sequence>
<feature type="region of interest" description="Disordered" evidence="1">
    <location>
        <begin position="183"/>
        <end position="212"/>
    </location>
</feature>